<dbReference type="GO" id="GO:0000724">
    <property type="term" value="P:double-strand break repair via homologous recombination"/>
    <property type="evidence" value="ECO:0007669"/>
    <property type="project" value="TreeGrafter"/>
</dbReference>
<keyword evidence="10" id="KW-1185">Reference proteome</keyword>
<accession>A0A3Q1EUK7</accession>
<evidence type="ECO:0000256" key="5">
    <source>
        <dbReference type="ARBA" id="ARBA00034617"/>
    </source>
</evidence>
<dbReference type="EC" id="5.6.2.4" evidence="6"/>
<dbReference type="GO" id="GO:0005524">
    <property type="term" value="F:ATP binding"/>
    <property type="evidence" value="ECO:0007669"/>
    <property type="project" value="UniProtKB-KW"/>
</dbReference>
<evidence type="ECO:0000259" key="7">
    <source>
        <dbReference type="PROSITE" id="PS51192"/>
    </source>
</evidence>
<protein>
    <recommendedName>
        <fullName evidence="6">DNA 3'-5' helicase</fullName>
        <ecNumber evidence="6">5.6.2.4</ecNumber>
    </recommendedName>
</protein>
<dbReference type="Proteomes" id="UP000257200">
    <property type="component" value="Unplaced"/>
</dbReference>
<dbReference type="PANTHER" id="PTHR13710:SF157">
    <property type="entry name" value="DNA HELICASE"/>
    <property type="match status" value="1"/>
</dbReference>
<reference evidence="9" key="2">
    <citation type="submission" date="2025-09" db="UniProtKB">
        <authorList>
            <consortium name="Ensembl"/>
        </authorList>
    </citation>
    <scope>IDENTIFICATION</scope>
</reference>
<comment type="catalytic activity">
    <reaction evidence="5">
        <text>Couples ATP hydrolysis with the unwinding of duplex DNA by translocating in the 3'-5' direction.</text>
        <dbReference type="EC" id="5.6.2.4"/>
    </reaction>
</comment>
<sequence length="409" mass="45032">SREQPVSMAAAAFDQALDRVLNSLERPFILKQEQRLALEAFVNKKKDVLALLPTGFGKSLIYQLAPLVAKEIGSIKTPVVVVVSPLIALIEDQIKEAADLGISATQLGLGEEKDIKSCRYQVVFGSPEAWLSAKWENMLSTEAYKTNLIGTPVLALTASADLHSRDIVRRRLHFQNAVNIIVSPNRPNIRLAVRRLVTDSLDCFDWLVKNLKERRLDMLPVIIYCRTINTVTRVFLHLKSELGDSAWVGEEKKGDNLLIGMFHSHTLPVNKSRVLSSINGEGNCRVAVATTALGVGLNFPKVSHVIMYGLPEDPEAILQQVGRAGRDGSPAHAVLYANKQVANTDNAAKTVLQESLNGCFRKALYSHFEEEVSSIKPGHSSSVRRSPPISKCCTQSASLSMCLVDRWTD</sequence>
<name>A0A3Q1EUK7_9TELE</name>
<dbReference type="Pfam" id="PF00270">
    <property type="entry name" value="DEAD"/>
    <property type="match status" value="1"/>
</dbReference>
<dbReference type="GO" id="GO:0043138">
    <property type="term" value="F:3'-5' DNA helicase activity"/>
    <property type="evidence" value="ECO:0007669"/>
    <property type="project" value="UniProtKB-EC"/>
</dbReference>
<reference evidence="9" key="1">
    <citation type="submission" date="2025-08" db="UniProtKB">
        <authorList>
            <consortium name="Ensembl"/>
        </authorList>
    </citation>
    <scope>IDENTIFICATION</scope>
</reference>
<dbReference type="AlphaFoldDB" id="A0A3Q1EUK7"/>
<evidence type="ECO:0000256" key="3">
    <source>
        <dbReference type="ARBA" id="ARBA00022840"/>
    </source>
</evidence>
<evidence type="ECO:0000313" key="10">
    <source>
        <dbReference type="Proteomes" id="UP000257200"/>
    </source>
</evidence>
<organism evidence="9 10">
    <name type="scientific">Acanthochromis polyacanthus</name>
    <name type="common">spiny chromis</name>
    <dbReference type="NCBI Taxonomy" id="80966"/>
    <lineage>
        <taxon>Eukaryota</taxon>
        <taxon>Metazoa</taxon>
        <taxon>Chordata</taxon>
        <taxon>Craniata</taxon>
        <taxon>Vertebrata</taxon>
        <taxon>Euteleostomi</taxon>
        <taxon>Actinopterygii</taxon>
        <taxon>Neopterygii</taxon>
        <taxon>Teleostei</taxon>
        <taxon>Neoteleostei</taxon>
        <taxon>Acanthomorphata</taxon>
        <taxon>Ovalentaria</taxon>
        <taxon>Pomacentridae</taxon>
        <taxon>Acanthochromis</taxon>
    </lineage>
</organism>
<keyword evidence="2" id="KW-0547">Nucleotide-binding</keyword>
<comment type="similarity">
    <text evidence="1">Belongs to the helicase family. RecQ subfamily.</text>
</comment>
<dbReference type="PROSITE" id="PS51194">
    <property type="entry name" value="HELICASE_CTER"/>
    <property type="match status" value="1"/>
</dbReference>
<dbReference type="PROSITE" id="PS51192">
    <property type="entry name" value="HELICASE_ATP_BIND_1"/>
    <property type="match status" value="1"/>
</dbReference>
<dbReference type="SMART" id="SM00487">
    <property type="entry name" value="DEXDc"/>
    <property type="match status" value="1"/>
</dbReference>
<dbReference type="GO" id="GO:0005654">
    <property type="term" value="C:nucleoplasm"/>
    <property type="evidence" value="ECO:0007669"/>
    <property type="project" value="TreeGrafter"/>
</dbReference>
<dbReference type="GO" id="GO:0000723">
    <property type="term" value="P:telomere maintenance"/>
    <property type="evidence" value="ECO:0007669"/>
    <property type="project" value="TreeGrafter"/>
</dbReference>
<evidence type="ECO:0000256" key="2">
    <source>
        <dbReference type="ARBA" id="ARBA00022741"/>
    </source>
</evidence>
<dbReference type="GO" id="GO:0003676">
    <property type="term" value="F:nucleic acid binding"/>
    <property type="evidence" value="ECO:0007669"/>
    <property type="project" value="InterPro"/>
</dbReference>
<evidence type="ECO:0000259" key="8">
    <source>
        <dbReference type="PROSITE" id="PS51194"/>
    </source>
</evidence>
<dbReference type="Ensembl" id="ENSAPOT00000004480.1">
    <property type="protein sequence ID" value="ENSAPOP00000007714.1"/>
    <property type="gene ID" value="ENSAPOG00000009732.1"/>
</dbReference>
<dbReference type="InterPro" id="IPR014001">
    <property type="entry name" value="Helicase_ATP-bd"/>
</dbReference>
<dbReference type="Pfam" id="PF00271">
    <property type="entry name" value="Helicase_C"/>
    <property type="match status" value="1"/>
</dbReference>
<evidence type="ECO:0000313" key="9">
    <source>
        <dbReference type="Ensembl" id="ENSAPOP00000007714.1"/>
    </source>
</evidence>
<dbReference type="InterPro" id="IPR001650">
    <property type="entry name" value="Helicase_C-like"/>
</dbReference>
<evidence type="ECO:0000256" key="1">
    <source>
        <dbReference type="ARBA" id="ARBA00005446"/>
    </source>
</evidence>
<dbReference type="GO" id="GO:0005737">
    <property type="term" value="C:cytoplasm"/>
    <property type="evidence" value="ECO:0007669"/>
    <property type="project" value="TreeGrafter"/>
</dbReference>
<proteinExistence type="inferred from homology"/>
<dbReference type="GeneTree" id="ENSGT00940000156800"/>
<feature type="domain" description="Helicase C-terminal" evidence="8">
    <location>
        <begin position="203"/>
        <end position="372"/>
    </location>
</feature>
<dbReference type="InterPro" id="IPR011545">
    <property type="entry name" value="DEAD/DEAH_box_helicase_dom"/>
</dbReference>
<evidence type="ECO:0000256" key="4">
    <source>
        <dbReference type="ARBA" id="ARBA00023235"/>
    </source>
</evidence>
<feature type="domain" description="Helicase ATP-binding" evidence="7">
    <location>
        <begin position="39"/>
        <end position="178"/>
    </location>
</feature>
<evidence type="ECO:0000256" key="6">
    <source>
        <dbReference type="ARBA" id="ARBA00034808"/>
    </source>
</evidence>
<keyword evidence="3" id="KW-0067">ATP-binding</keyword>
<dbReference type="SUPFAM" id="SSF52540">
    <property type="entry name" value="P-loop containing nucleoside triphosphate hydrolases"/>
    <property type="match status" value="1"/>
</dbReference>
<keyword evidence="4" id="KW-0413">Isomerase</keyword>
<dbReference type="PANTHER" id="PTHR13710">
    <property type="entry name" value="DNA HELICASE RECQ FAMILY MEMBER"/>
    <property type="match status" value="1"/>
</dbReference>
<dbReference type="InterPro" id="IPR027417">
    <property type="entry name" value="P-loop_NTPase"/>
</dbReference>
<dbReference type="Gene3D" id="3.40.50.300">
    <property type="entry name" value="P-loop containing nucleotide triphosphate hydrolases"/>
    <property type="match status" value="2"/>
</dbReference>
<dbReference type="GO" id="GO:0009378">
    <property type="term" value="F:four-way junction helicase activity"/>
    <property type="evidence" value="ECO:0007669"/>
    <property type="project" value="TreeGrafter"/>
</dbReference>
<dbReference type="GO" id="GO:0005694">
    <property type="term" value="C:chromosome"/>
    <property type="evidence" value="ECO:0007669"/>
    <property type="project" value="TreeGrafter"/>
</dbReference>
<dbReference type="SMART" id="SM00490">
    <property type="entry name" value="HELICc"/>
    <property type="match status" value="1"/>
</dbReference>